<evidence type="ECO:0000313" key="2">
    <source>
        <dbReference type="EMBL" id="KAJ3844625.1"/>
    </source>
</evidence>
<evidence type="ECO:0000313" key="3">
    <source>
        <dbReference type="Proteomes" id="UP001163846"/>
    </source>
</evidence>
<evidence type="ECO:0000259" key="1">
    <source>
        <dbReference type="Pfam" id="PF00646"/>
    </source>
</evidence>
<dbReference type="InterPro" id="IPR032675">
    <property type="entry name" value="LRR_dom_sf"/>
</dbReference>
<dbReference type="Gene3D" id="3.80.10.10">
    <property type="entry name" value="Ribonuclease Inhibitor"/>
    <property type="match status" value="1"/>
</dbReference>
<dbReference type="CDD" id="cd09917">
    <property type="entry name" value="F-box_SF"/>
    <property type="match status" value="1"/>
</dbReference>
<name>A0AA38PKI4_9AGAR</name>
<dbReference type="EMBL" id="MU805949">
    <property type="protein sequence ID" value="KAJ3844625.1"/>
    <property type="molecule type" value="Genomic_DNA"/>
</dbReference>
<accession>A0AA38PKI4</accession>
<dbReference type="InterPro" id="IPR001810">
    <property type="entry name" value="F-box_dom"/>
</dbReference>
<protein>
    <recommendedName>
        <fullName evidence="1">F-box domain-containing protein</fullName>
    </recommendedName>
</protein>
<dbReference type="Proteomes" id="UP001163846">
    <property type="component" value="Unassembled WGS sequence"/>
</dbReference>
<organism evidence="2 3">
    <name type="scientific">Lentinula raphanica</name>
    <dbReference type="NCBI Taxonomy" id="153919"/>
    <lineage>
        <taxon>Eukaryota</taxon>
        <taxon>Fungi</taxon>
        <taxon>Dikarya</taxon>
        <taxon>Basidiomycota</taxon>
        <taxon>Agaricomycotina</taxon>
        <taxon>Agaricomycetes</taxon>
        <taxon>Agaricomycetidae</taxon>
        <taxon>Agaricales</taxon>
        <taxon>Marasmiineae</taxon>
        <taxon>Omphalotaceae</taxon>
        <taxon>Lentinula</taxon>
    </lineage>
</organism>
<gene>
    <name evidence="2" type="ORF">F5878DRAFT_648803</name>
</gene>
<comment type="caution">
    <text evidence="2">The sequence shown here is derived from an EMBL/GenBank/DDBJ whole genome shotgun (WGS) entry which is preliminary data.</text>
</comment>
<sequence length="453" mass="51034">MVTADNLNLDVLELIFLHLSGNDLSSVALVSRSFFVGVIPSLYRKITFRLNHAKRYPKLMSPFKAILLRSYLAIHVRHMEIIAIPALRSMHHPIFIQECTEALTLCKNLESFRCTVDAVPPFLPSLRDKERLSKLRIHANLTTPQSEKLAELSSLTDLCLDFGSWNVLDILPRWIPKFANTLTSLCLFMASQLNETVLNGVLQRLPRLQALHIVGCAQIDHLAVLRLVSHTPILESLSLSTTESTTPLSRPPPSLQRLKHLALDTRYSMMSSPAPQILSSILDHIQSSAPALSSFTMRLSDVKINISEEFIQKLLELHGLSLRILAFINCGVNMECVKKITKFCPNLERLELPIPVKEITSFAKALDQASNLQVLIDTNVHSTHGHVPDVYLVQDSVRKLMTHGAQLRKVVSGKRVWKNTSPTSIRLSLERLPAYFSGTYWFMPRDTTDIGWN</sequence>
<dbReference type="Pfam" id="PF00646">
    <property type="entry name" value="F-box"/>
    <property type="match status" value="1"/>
</dbReference>
<dbReference type="SUPFAM" id="SSF52047">
    <property type="entry name" value="RNI-like"/>
    <property type="match status" value="1"/>
</dbReference>
<dbReference type="AlphaFoldDB" id="A0AA38PKI4"/>
<proteinExistence type="predicted"/>
<keyword evidence="3" id="KW-1185">Reference proteome</keyword>
<feature type="domain" description="F-box" evidence="1">
    <location>
        <begin position="6"/>
        <end position="34"/>
    </location>
</feature>
<reference evidence="2" key="1">
    <citation type="submission" date="2022-08" db="EMBL/GenBank/DDBJ databases">
        <authorList>
            <consortium name="DOE Joint Genome Institute"/>
            <person name="Min B."/>
            <person name="Riley R."/>
            <person name="Sierra-Patev S."/>
            <person name="Naranjo-Ortiz M."/>
            <person name="Looney B."/>
            <person name="Konkel Z."/>
            <person name="Slot J.C."/>
            <person name="Sakamoto Y."/>
            <person name="Steenwyk J.L."/>
            <person name="Rokas A."/>
            <person name="Carro J."/>
            <person name="Camarero S."/>
            <person name="Ferreira P."/>
            <person name="Molpeceres G."/>
            <person name="Ruiz-Duenas F.J."/>
            <person name="Serrano A."/>
            <person name="Henrissat B."/>
            <person name="Drula E."/>
            <person name="Hughes K.W."/>
            <person name="Mata J.L."/>
            <person name="Ishikawa N.K."/>
            <person name="Vargas-Isla R."/>
            <person name="Ushijima S."/>
            <person name="Smith C.A."/>
            <person name="Ahrendt S."/>
            <person name="Andreopoulos W."/>
            <person name="He G."/>
            <person name="Labutti K."/>
            <person name="Lipzen A."/>
            <person name="Ng V."/>
            <person name="Sandor L."/>
            <person name="Barry K."/>
            <person name="Martinez A.T."/>
            <person name="Xiao Y."/>
            <person name="Gibbons J.G."/>
            <person name="Terashima K."/>
            <person name="Hibbett D.S."/>
            <person name="Grigoriev I.V."/>
        </authorList>
    </citation>
    <scope>NUCLEOTIDE SEQUENCE</scope>
    <source>
        <strain evidence="2">TFB9207</strain>
    </source>
</reference>